<gene>
    <name evidence="2" type="ORF">F4Y42_08785</name>
</gene>
<keyword evidence="1" id="KW-1133">Transmembrane helix</keyword>
<dbReference type="AlphaFoldDB" id="A0A6B0YU44"/>
<dbReference type="GO" id="GO:0008270">
    <property type="term" value="F:zinc ion binding"/>
    <property type="evidence" value="ECO:0007669"/>
    <property type="project" value="UniProtKB-KW"/>
</dbReference>
<keyword evidence="1" id="KW-0812">Transmembrane</keyword>
<organism evidence="2">
    <name type="scientific">Caldilineaceae bacterium SB0664_bin_27</name>
    <dbReference type="NCBI Taxonomy" id="2605260"/>
    <lineage>
        <taxon>Bacteria</taxon>
        <taxon>Bacillati</taxon>
        <taxon>Chloroflexota</taxon>
        <taxon>Caldilineae</taxon>
        <taxon>Caldilineales</taxon>
        <taxon>Caldilineaceae</taxon>
    </lineage>
</organism>
<comment type="caution">
    <text evidence="2">The sequence shown here is derived from an EMBL/GenBank/DDBJ whole genome shotgun (WGS) entry which is preliminary data.</text>
</comment>
<dbReference type="SUPFAM" id="SSF63829">
    <property type="entry name" value="Calcium-dependent phosphotriesterase"/>
    <property type="match status" value="1"/>
</dbReference>
<evidence type="ECO:0000256" key="1">
    <source>
        <dbReference type="SAM" id="Phobius"/>
    </source>
</evidence>
<accession>A0A6B0YU44</accession>
<dbReference type="SUPFAM" id="SSF101898">
    <property type="entry name" value="NHL repeat"/>
    <property type="match status" value="1"/>
</dbReference>
<name>A0A6B0YU44_9CHLR</name>
<dbReference type="PANTHER" id="PTHR24104:SF25">
    <property type="entry name" value="PROTEIN LIN-41"/>
    <property type="match status" value="1"/>
</dbReference>
<dbReference type="PANTHER" id="PTHR24104">
    <property type="entry name" value="E3 UBIQUITIN-PROTEIN LIGASE NHLRC1-RELATED"/>
    <property type="match status" value="1"/>
</dbReference>
<reference evidence="2" key="1">
    <citation type="submission" date="2019-09" db="EMBL/GenBank/DDBJ databases">
        <title>Characterisation of the sponge microbiome using genome-centric metagenomics.</title>
        <authorList>
            <person name="Engelberts J.P."/>
            <person name="Robbins S.J."/>
            <person name="De Goeij J.M."/>
            <person name="Aranda M."/>
            <person name="Bell S.C."/>
            <person name="Webster N.S."/>
        </authorList>
    </citation>
    <scope>NUCLEOTIDE SEQUENCE</scope>
    <source>
        <strain evidence="2">SB0664_bin_27</strain>
    </source>
</reference>
<dbReference type="EMBL" id="VXRG01000073">
    <property type="protein sequence ID" value="MXY93529.1"/>
    <property type="molecule type" value="Genomic_DNA"/>
</dbReference>
<feature type="transmembrane region" description="Helical" evidence="1">
    <location>
        <begin position="12"/>
        <end position="31"/>
    </location>
</feature>
<evidence type="ECO:0008006" key="3">
    <source>
        <dbReference type="Google" id="ProtNLM"/>
    </source>
</evidence>
<protein>
    <recommendedName>
        <fullName evidence="3">SMP-30/Gluconolactonase/LRE-like region domain-containing protein</fullName>
    </recommendedName>
</protein>
<evidence type="ECO:0000313" key="2">
    <source>
        <dbReference type="EMBL" id="MXY93529.1"/>
    </source>
</evidence>
<dbReference type="InterPro" id="IPR050952">
    <property type="entry name" value="TRIM-NHL_E3_ligases"/>
</dbReference>
<keyword evidence="1" id="KW-0472">Membrane</keyword>
<dbReference type="InterPro" id="IPR011042">
    <property type="entry name" value="6-blade_b-propeller_TolB-like"/>
</dbReference>
<sequence>MRENVGGSLRTLVLWSGSPLLLLVVLVAAIARDNFRKEDSRAHVSLQGESVDVAPESAPSLALPLEIITPFTGQEKTTDFEIVSDGFIRPRGVTIANGRIYVVDPGLGALFVLDGEGEQIAGVLHSDRRFVEPVDAAADGAGNVYVLDAGDGGQVSVHRPDGAFSEVIPLPAGAADRSRGLDVDSEGRIWLAMTPALAVAAFDSTGRELIRISTGFEGADLQPVDVAARSDGSVFVSTAEMTSVLHFSEVGELLNLWPLVTANSIDGPHLALDSEGMLYVTQPEQGGIMRISGENAEDLDAWVIPAGQHVRKLVGIAAGEPGSLLVVDSENGSVYRLLVSP</sequence>
<dbReference type="Gene3D" id="2.120.10.30">
    <property type="entry name" value="TolB, C-terminal domain"/>
    <property type="match status" value="1"/>
</dbReference>
<proteinExistence type="predicted"/>